<dbReference type="Pfam" id="PF03704">
    <property type="entry name" value="BTAD"/>
    <property type="match status" value="1"/>
</dbReference>
<evidence type="ECO:0000259" key="4">
    <source>
        <dbReference type="PROSITE" id="PS50112"/>
    </source>
</evidence>
<dbReference type="InterPro" id="IPR035965">
    <property type="entry name" value="PAS-like_dom_sf"/>
</dbReference>
<dbReference type="InterPro" id="IPR016032">
    <property type="entry name" value="Sig_transdc_resp-reg_C-effctor"/>
</dbReference>
<evidence type="ECO:0000313" key="8">
    <source>
        <dbReference type="Proteomes" id="UP000616595"/>
    </source>
</evidence>
<dbReference type="EMBL" id="WJBD01000020">
    <property type="protein sequence ID" value="MBC3889526.1"/>
    <property type="molecule type" value="Genomic_DNA"/>
</dbReference>
<dbReference type="InterPro" id="IPR000014">
    <property type="entry name" value="PAS"/>
</dbReference>
<dbReference type="GO" id="GO:0000160">
    <property type="term" value="P:phosphorelay signal transduction system"/>
    <property type="evidence" value="ECO:0007669"/>
    <property type="project" value="InterPro"/>
</dbReference>
<feature type="domain" description="PAC" evidence="5">
    <location>
        <begin position="97"/>
        <end position="149"/>
    </location>
</feature>
<dbReference type="InterPro" id="IPR005158">
    <property type="entry name" value="BTAD"/>
</dbReference>
<feature type="DNA-binding region" description="OmpR/PhoB-type" evidence="3">
    <location>
        <begin position="162"/>
        <end position="265"/>
    </location>
</feature>
<dbReference type="Pfam" id="PF00486">
    <property type="entry name" value="Trans_reg_C"/>
    <property type="match status" value="1"/>
</dbReference>
<reference evidence="7" key="1">
    <citation type="submission" date="2019-10" db="EMBL/GenBank/DDBJ databases">
        <authorList>
            <person name="Ross D.E."/>
            <person name="Gulliver D."/>
        </authorList>
    </citation>
    <scope>NUCLEOTIDE SEQUENCE</scope>
    <source>
        <strain evidence="7">DER-2019</strain>
    </source>
</reference>
<dbReference type="CDD" id="cd00130">
    <property type="entry name" value="PAS"/>
    <property type="match status" value="1"/>
</dbReference>
<dbReference type="InterPro" id="IPR011990">
    <property type="entry name" value="TPR-like_helical_dom_sf"/>
</dbReference>
<dbReference type="SUPFAM" id="SSF46894">
    <property type="entry name" value="C-terminal effector domain of the bipartite response regulators"/>
    <property type="match status" value="1"/>
</dbReference>
<organism evidence="7 8">
    <name type="scientific">Acetobacterium paludosum</name>
    <dbReference type="NCBI Taxonomy" id="52693"/>
    <lineage>
        <taxon>Bacteria</taxon>
        <taxon>Bacillati</taxon>
        <taxon>Bacillota</taxon>
        <taxon>Clostridia</taxon>
        <taxon>Eubacteriales</taxon>
        <taxon>Eubacteriaceae</taxon>
        <taxon>Acetobacterium</taxon>
    </lineage>
</organism>
<dbReference type="Proteomes" id="UP000616595">
    <property type="component" value="Unassembled WGS sequence"/>
</dbReference>
<keyword evidence="2 3" id="KW-0238">DNA-binding</keyword>
<name>A0A923I0N3_9FIRM</name>
<sequence length="427" mass="50951">MEVVTMQNKLTNHSTIDFKILVEKLNECVWVYDLNTKKFLYISPSIYQLRGLTVEEAMQEKLEDCLTPESLQKLKNGFLRRYQRFLDGDRSDNIVYNLSEFQQYCKDGSIKYIEISTRLEIDETTNHILGIGVSRDINKRKLHEKKLVETIRNQYKIINKKKSPRKSEPELYVYLFGKYRVLTSLKEKPIKWRTTKTEELFAFLLQNENQFISKDELLEALWPDVELEKATRYLHTTIYNLKNNLKTANITFNLEVINGLYFYEKHRFYSDLGEFKNLINTAVNPYDEVDAASARNIERAILLYEGDLLAENDYPWAASQSTFYRHQFEKYVFALARHYFFKRDYLSTKRVLYKLIEMDNLNERFHELLLNVFRFDDDYVSFTRHYEDLKALLLKELDQPPNASIQALYQQYRDDAEASIINERAHF</sequence>
<dbReference type="SUPFAM" id="SSF48452">
    <property type="entry name" value="TPR-like"/>
    <property type="match status" value="1"/>
</dbReference>
<dbReference type="Gene3D" id="1.25.40.10">
    <property type="entry name" value="Tetratricopeptide repeat domain"/>
    <property type="match status" value="1"/>
</dbReference>
<dbReference type="PANTHER" id="PTHR35807">
    <property type="entry name" value="TRANSCRIPTIONAL REGULATOR REDD-RELATED"/>
    <property type="match status" value="1"/>
</dbReference>
<dbReference type="AlphaFoldDB" id="A0A923I0N3"/>
<dbReference type="InterPro" id="IPR051677">
    <property type="entry name" value="AfsR-DnrI-RedD_regulator"/>
</dbReference>
<feature type="domain" description="OmpR/PhoB-type" evidence="6">
    <location>
        <begin position="162"/>
        <end position="265"/>
    </location>
</feature>
<dbReference type="NCBIfam" id="TIGR00229">
    <property type="entry name" value="sensory_box"/>
    <property type="match status" value="1"/>
</dbReference>
<dbReference type="PROSITE" id="PS50113">
    <property type="entry name" value="PAC"/>
    <property type="match status" value="1"/>
</dbReference>
<evidence type="ECO:0000256" key="3">
    <source>
        <dbReference type="PROSITE-ProRule" id="PRU01091"/>
    </source>
</evidence>
<comment type="similarity">
    <text evidence="1">Belongs to the AfsR/DnrI/RedD regulatory family.</text>
</comment>
<evidence type="ECO:0000256" key="2">
    <source>
        <dbReference type="ARBA" id="ARBA00023125"/>
    </source>
</evidence>
<dbReference type="InterPro" id="IPR000700">
    <property type="entry name" value="PAS-assoc_C"/>
</dbReference>
<comment type="caution">
    <text evidence="7">The sequence shown here is derived from an EMBL/GenBank/DDBJ whole genome shotgun (WGS) entry which is preliminary data.</text>
</comment>
<dbReference type="SMART" id="SM01043">
    <property type="entry name" value="BTAD"/>
    <property type="match status" value="1"/>
</dbReference>
<evidence type="ECO:0000313" key="7">
    <source>
        <dbReference type="EMBL" id="MBC3889526.1"/>
    </source>
</evidence>
<gene>
    <name evidence="7" type="ORF">GH810_14525</name>
</gene>
<dbReference type="GO" id="GO:0006355">
    <property type="term" value="P:regulation of DNA-templated transcription"/>
    <property type="evidence" value="ECO:0007669"/>
    <property type="project" value="InterPro"/>
</dbReference>
<protein>
    <submittedName>
        <fullName evidence="7">PAS domain S-box protein</fullName>
    </submittedName>
</protein>
<evidence type="ECO:0000259" key="6">
    <source>
        <dbReference type="PROSITE" id="PS51755"/>
    </source>
</evidence>
<dbReference type="GO" id="GO:0003677">
    <property type="term" value="F:DNA binding"/>
    <property type="evidence" value="ECO:0007669"/>
    <property type="project" value="UniProtKB-UniRule"/>
</dbReference>
<dbReference type="PROSITE" id="PS51755">
    <property type="entry name" value="OMPR_PHOB"/>
    <property type="match status" value="1"/>
</dbReference>
<dbReference type="SUPFAM" id="SSF55785">
    <property type="entry name" value="PYP-like sensor domain (PAS domain)"/>
    <property type="match status" value="1"/>
</dbReference>
<dbReference type="InterPro" id="IPR036388">
    <property type="entry name" value="WH-like_DNA-bd_sf"/>
</dbReference>
<feature type="domain" description="PAS" evidence="4">
    <location>
        <begin position="14"/>
        <end position="89"/>
    </location>
</feature>
<dbReference type="PANTHER" id="PTHR35807:SF2">
    <property type="entry name" value="TRANSCRIPTIONAL ACTIVATOR DOMAIN"/>
    <property type="match status" value="1"/>
</dbReference>
<dbReference type="InterPro" id="IPR001867">
    <property type="entry name" value="OmpR/PhoB-type_DNA-bd"/>
</dbReference>
<proteinExistence type="inferred from homology"/>
<dbReference type="OrthoDB" id="3190595at2"/>
<accession>A0A923I0N3</accession>
<dbReference type="Gene3D" id="1.10.10.10">
    <property type="entry name" value="Winged helix-like DNA-binding domain superfamily/Winged helix DNA-binding domain"/>
    <property type="match status" value="1"/>
</dbReference>
<dbReference type="PROSITE" id="PS50112">
    <property type="entry name" value="PAS"/>
    <property type="match status" value="1"/>
</dbReference>
<reference evidence="7" key="2">
    <citation type="submission" date="2020-10" db="EMBL/GenBank/DDBJ databases">
        <title>Comparative genomics of the Acetobacterium genus.</title>
        <authorList>
            <person name="Marshall C."/>
            <person name="May H."/>
            <person name="Norman S."/>
        </authorList>
    </citation>
    <scope>NUCLEOTIDE SEQUENCE</scope>
    <source>
        <strain evidence="7">DER-2019</strain>
    </source>
</reference>
<dbReference type="Gene3D" id="3.30.450.20">
    <property type="entry name" value="PAS domain"/>
    <property type="match status" value="1"/>
</dbReference>
<keyword evidence="8" id="KW-1185">Reference proteome</keyword>
<evidence type="ECO:0000256" key="1">
    <source>
        <dbReference type="ARBA" id="ARBA00005820"/>
    </source>
</evidence>
<evidence type="ECO:0000259" key="5">
    <source>
        <dbReference type="PROSITE" id="PS50113"/>
    </source>
</evidence>